<evidence type="ECO:0000256" key="1">
    <source>
        <dbReference type="SAM" id="Coils"/>
    </source>
</evidence>
<dbReference type="OrthoDB" id="10066957at2759"/>
<dbReference type="AlphaFoldDB" id="A0A9N9SDM8"/>
<reference evidence="3" key="2">
    <citation type="submission" date="2022-10" db="EMBL/GenBank/DDBJ databases">
        <authorList>
            <consortium name="ENA_rothamsted_submissions"/>
            <consortium name="culmorum"/>
            <person name="King R."/>
        </authorList>
    </citation>
    <scope>NUCLEOTIDE SEQUENCE</scope>
</reference>
<feature type="coiled-coil region" evidence="1">
    <location>
        <begin position="302"/>
        <end position="350"/>
    </location>
</feature>
<keyword evidence="1" id="KW-0175">Coiled coil</keyword>
<protein>
    <recommendedName>
        <fullName evidence="5">Phorbol-ester/DAG-type domain-containing protein</fullName>
    </recommendedName>
</protein>
<dbReference type="Proteomes" id="UP001153737">
    <property type="component" value="Chromosome 2"/>
</dbReference>
<evidence type="ECO:0000313" key="3">
    <source>
        <dbReference type="EMBL" id="CAG9818969.1"/>
    </source>
</evidence>
<accession>A0A9N9SDM8</accession>
<dbReference type="PANTHER" id="PTHR37445">
    <property type="entry name" value="PROTEIN CBG24663"/>
    <property type="match status" value="1"/>
</dbReference>
<proteinExistence type="predicted"/>
<organism evidence="3 4">
    <name type="scientific">Phaedon cochleariae</name>
    <name type="common">Mustard beetle</name>
    <dbReference type="NCBI Taxonomy" id="80249"/>
    <lineage>
        <taxon>Eukaryota</taxon>
        <taxon>Metazoa</taxon>
        <taxon>Ecdysozoa</taxon>
        <taxon>Arthropoda</taxon>
        <taxon>Hexapoda</taxon>
        <taxon>Insecta</taxon>
        <taxon>Pterygota</taxon>
        <taxon>Neoptera</taxon>
        <taxon>Endopterygota</taxon>
        <taxon>Coleoptera</taxon>
        <taxon>Polyphaga</taxon>
        <taxon>Cucujiformia</taxon>
        <taxon>Chrysomeloidea</taxon>
        <taxon>Chrysomelidae</taxon>
        <taxon>Chrysomelinae</taxon>
        <taxon>Chrysomelini</taxon>
        <taxon>Phaedon</taxon>
    </lineage>
</organism>
<dbReference type="PANTHER" id="PTHR37445:SF3">
    <property type="entry name" value="ZINC FINGER PHD-TYPE DOMAIN-CONTAINING PROTEIN"/>
    <property type="match status" value="1"/>
</dbReference>
<feature type="compositionally biased region" description="Polar residues" evidence="2">
    <location>
        <begin position="152"/>
        <end position="163"/>
    </location>
</feature>
<reference evidence="3" key="1">
    <citation type="submission" date="2022-01" db="EMBL/GenBank/DDBJ databases">
        <authorList>
            <person name="King R."/>
        </authorList>
    </citation>
    <scope>NUCLEOTIDE SEQUENCE</scope>
</reference>
<gene>
    <name evidence="3" type="ORF">PHAECO_LOCUS6558</name>
</gene>
<dbReference type="Gene3D" id="3.30.70.1820">
    <property type="entry name" value="L1 transposable element, RRM domain"/>
    <property type="match status" value="1"/>
</dbReference>
<sequence>MPDKISDSACQLANCARCRNPVKTGSKCSKCGVLSHNSCLKALKNVQFFKDGTVICCQENENCAPIDKDSDSVSINDTQNEAADKITIKFMEQLLKQKDLTITNQEIAIKSLTEQIVLLKEKLLYASNKTDQLAWPPVSNQVQSKEKRDNQKISSGNSTATSSKKQHIAKTDLSSAVHKAETQQLCQQIIDLDKGPSTSTDTKNSRRILVGNKGDPTGCPFKASTKNIRKSDLHKNLRYFHVTNLDTETDETELLHYLKNFAPNVQVENPIPIKMTTRNKIEVAAIVKESINEFFLDKEFISQLTKKISERIEQKIRRLEEEVKTQGNKINILEQKVDSFQQQLDAIHQRAKMNNICIYGVAEENNEDLLNKVLDMINSKTNMTLNTNDIMDAYRVGQPHEIPNKPRPTIIKMARPQLKSEIFKCGSKFKGSNIYINEDLTKLRRSLLMEAKSVFGVKSVWSFNGQIYATINGKKTKLIGKDDITKYRNI</sequence>
<dbReference type="CDD" id="cd00029">
    <property type="entry name" value="C1"/>
    <property type="match status" value="1"/>
</dbReference>
<feature type="region of interest" description="Disordered" evidence="2">
    <location>
        <begin position="136"/>
        <end position="174"/>
    </location>
</feature>
<evidence type="ECO:0000256" key="2">
    <source>
        <dbReference type="SAM" id="MobiDB-lite"/>
    </source>
</evidence>
<evidence type="ECO:0000313" key="4">
    <source>
        <dbReference type="Proteomes" id="UP001153737"/>
    </source>
</evidence>
<name>A0A9N9SDM8_PHACE</name>
<dbReference type="EMBL" id="OU896708">
    <property type="protein sequence ID" value="CAG9818969.1"/>
    <property type="molecule type" value="Genomic_DNA"/>
</dbReference>
<keyword evidence="4" id="KW-1185">Reference proteome</keyword>
<evidence type="ECO:0008006" key="5">
    <source>
        <dbReference type="Google" id="ProtNLM"/>
    </source>
</evidence>